<dbReference type="Gene3D" id="3.90.550.10">
    <property type="entry name" value="Spore Coat Polysaccharide Biosynthesis Protein SpsA, Chain A"/>
    <property type="match status" value="1"/>
</dbReference>
<dbReference type="EMBL" id="CAXIXY010000004">
    <property type="protein sequence ID" value="CAL2085114.1"/>
    <property type="molecule type" value="Genomic_DNA"/>
</dbReference>
<dbReference type="RefSeq" id="WP_348711899.1">
    <property type="nucleotide sequence ID" value="NZ_CAXIXY010000004.1"/>
</dbReference>
<keyword evidence="2" id="KW-0808">Transferase</keyword>
<organism evidence="2 3">
    <name type="scientific">Tenacibaculum platacis</name>
    <dbReference type="NCBI Taxonomy" id="3137852"/>
    <lineage>
        <taxon>Bacteria</taxon>
        <taxon>Pseudomonadati</taxon>
        <taxon>Bacteroidota</taxon>
        <taxon>Flavobacteriia</taxon>
        <taxon>Flavobacteriales</taxon>
        <taxon>Flavobacteriaceae</taxon>
        <taxon>Tenacibaculum</taxon>
    </lineage>
</organism>
<dbReference type="PANTHER" id="PTHR43777:SF1">
    <property type="entry name" value="MOLYBDENUM COFACTOR CYTIDYLYLTRANSFERASE"/>
    <property type="match status" value="1"/>
</dbReference>
<dbReference type="Pfam" id="PF12804">
    <property type="entry name" value="NTP_transf_3"/>
    <property type="match status" value="1"/>
</dbReference>
<proteinExistence type="predicted"/>
<keyword evidence="3" id="KW-1185">Reference proteome</keyword>
<dbReference type="Proteomes" id="UP001497416">
    <property type="component" value="Unassembled WGS sequence"/>
</dbReference>
<gene>
    <name evidence="2" type="ORF">T190607A01A_20419</name>
</gene>
<dbReference type="SUPFAM" id="SSF53448">
    <property type="entry name" value="Nucleotide-diphospho-sugar transferases"/>
    <property type="match status" value="1"/>
</dbReference>
<dbReference type="InterPro" id="IPR029044">
    <property type="entry name" value="Nucleotide-diphossugar_trans"/>
</dbReference>
<name>A0ABM9NZS1_9FLAO</name>
<evidence type="ECO:0000313" key="2">
    <source>
        <dbReference type="EMBL" id="CAL2085114.1"/>
    </source>
</evidence>
<comment type="caution">
    <text evidence="2">The sequence shown here is derived from an EMBL/GenBank/DDBJ whole genome shotgun (WGS) entry which is preliminary data.</text>
</comment>
<dbReference type="PANTHER" id="PTHR43777">
    <property type="entry name" value="MOLYBDENUM COFACTOR CYTIDYLYLTRANSFERASE"/>
    <property type="match status" value="1"/>
</dbReference>
<keyword evidence="2" id="KW-0548">Nucleotidyltransferase</keyword>
<dbReference type="EC" id="2.7.7.76" evidence="2"/>
<dbReference type="CDD" id="cd04182">
    <property type="entry name" value="GT_2_like_f"/>
    <property type="match status" value="1"/>
</dbReference>
<evidence type="ECO:0000313" key="3">
    <source>
        <dbReference type="Proteomes" id="UP001497416"/>
    </source>
</evidence>
<accession>A0ABM9NZS1</accession>
<sequence length="194" mass="21433">MKFATLVLAAGKSSRMGSPKQLLQLGNTTLLGKVIETVCSITNNSVFCVLGANADLIEKSIEPYDISIVRNINYDQGLSSSIVAGIEHVSNLDVDLVLIVLGDQPKIESEYLKLMIQLALEKKDSIITSRYQNRNGVPAIFPKKYFKNLLNLQGDKGASKLLNSEDFPIYVINESVDLVDIDTQDDYQHLLNKS</sequence>
<protein>
    <submittedName>
        <fullName evidence="2">Molybdenum cofactor cytidylyltransferase</fullName>
        <ecNumber evidence="2">2.7.7.76</ecNumber>
    </submittedName>
</protein>
<feature type="domain" description="MobA-like NTP transferase" evidence="1">
    <location>
        <begin position="6"/>
        <end position="164"/>
    </location>
</feature>
<evidence type="ECO:0000259" key="1">
    <source>
        <dbReference type="Pfam" id="PF12804"/>
    </source>
</evidence>
<dbReference type="GO" id="GO:0061602">
    <property type="term" value="F:molybdenum cofactor cytidylyltransferase activity"/>
    <property type="evidence" value="ECO:0007669"/>
    <property type="project" value="UniProtKB-EC"/>
</dbReference>
<reference evidence="2 3" key="1">
    <citation type="submission" date="2024-05" db="EMBL/GenBank/DDBJ databases">
        <authorList>
            <person name="Duchaud E."/>
        </authorList>
    </citation>
    <scope>NUCLEOTIDE SEQUENCE [LARGE SCALE GENOMIC DNA]</scope>
    <source>
        <strain evidence="2">Ena-SAMPLE-TAB-13-05-2024-13:56:06:370-140302</strain>
    </source>
</reference>
<dbReference type="InterPro" id="IPR025877">
    <property type="entry name" value="MobA-like_NTP_Trfase"/>
</dbReference>